<dbReference type="SMART" id="SM00073">
    <property type="entry name" value="HPT"/>
    <property type="match status" value="1"/>
</dbReference>
<reference evidence="3 4" key="1">
    <citation type="submission" date="2019-07" db="EMBL/GenBank/DDBJ databases">
        <title>Description of 53C-WASEF.</title>
        <authorList>
            <person name="Pitt A."/>
            <person name="Hahn M.W."/>
        </authorList>
    </citation>
    <scope>NUCLEOTIDE SEQUENCE [LARGE SCALE GENOMIC DNA]</scope>
    <source>
        <strain evidence="3 4">53C-WASEF</strain>
    </source>
</reference>
<dbReference type="PROSITE" id="PS50894">
    <property type="entry name" value="HPT"/>
    <property type="match status" value="1"/>
</dbReference>
<comment type="caution">
    <text evidence="3">The sequence shown here is derived from an EMBL/GenBank/DDBJ whole genome shotgun (WGS) entry which is preliminary data.</text>
</comment>
<feature type="modified residue" description="Phosphohistidine" evidence="1">
    <location>
        <position position="62"/>
    </location>
</feature>
<proteinExistence type="predicted"/>
<protein>
    <submittedName>
        <fullName evidence="3">Hpt domain-containing protein</fullName>
    </submittedName>
</protein>
<dbReference type="RefSeq" id="WP_144228702.1">
    <property type="nucleotide sequence ID" value="NZ_CBCRVV010000003.1"/>
</dbReference>
<accession>A0A556QNZ9</accession>
<name>A0A556QNZ9_9BACT</name>
<dbReference type="GO" id="GO:0004672">
    <property type="term" value="F:protein kinase activity"/>
    <property type="evidence" value="ECO:0007669"/>
    <property type="project" value="UniProtKB-ARBA"/>
</dbReference>
<evidence type="ECO:0000313" key="4">
    <source>
        <dbReference type="Proteomes" id="UP000315648"/>
    </source>
</evidence>
<organism evidence="3 4">
    <name type="scientific">Rariglobus hedericola</name>
    <dbReference type="NCBI Taxonomy" id="2597822"/>
    <lineage>
        <taxon>Bacteria</taxon>
        <taxon>Pseudomonadati</taxon>
        <taxon>Verrucomicrobiota</taxon>
        <taxon>Opitutia</taxon>
        <taxon>Opitutales</taxon>
        <taxon>Opitutaceae</taxon>
        <taxon>Rariglobus</taxon>
    </lineage>
</organism>
<keyword evidence="1" id="KW-0597">Phosphoprotein</keyword>
<dbReference type="SUPFAM" id="SSF47226">
    <property type="entry name" value="Histidine-containing phosphotransfer domain, HPT domain"/>
    <property type="match status" value="1"/>
</dbReference>
<dbReference type="Gene3D" id="1.20.120.160">
    <property type="entry name" value="HPT domain"/>
    <property type="match status" value="1"/>
</dbReference>
<evidence type="ECO:0000313" key="3">
    <source>
        <dbReference type="EMBL" id="TSJ78361.1"/>
    </source>
</evidence>
<dbReference type="GO" id="GO:0000160">
    <property type="term" value="P:phosphorelay signal transduction system"/>
    <property type="evidence" value="ECO:0007669"/>
    <property type="project" value="InterPro"/>
</dbReference>
<dbReference type="InterPro" id="IPR008207">
    <property type="entry name" value="Sig_transdc_His_kin_Hpt_dom"/>
</dbReference>
<dbReference type="AlphaFoldDB" id="A0A556QNZ9"/>
<feature type="domain" description="HPt" evidence="2">
    <location>
        <begin position="23"/>
        <end position="119"/>
    </location>
</feature>
<gene>
    <name evidence="3" type="ORF">FPL22_03385</name>
</gene>
<dbReference type="OrthoDB" id="196668at2"/>
<dbReference type="Pfam" id="PF01627">
    <property type="entry name" value="Hpt"/>
    <property type="match status" value="1"/>
</dbReference>
<dbReference type="Proteomes" id="UP000315648">
    <property type="component" value="Unassembled WGS sequence"/>
</dbReference>
<sequence>MSSIVTVDSEAIANLRALSPDDGDVFLKEILSIFLEDTPSRIAELHNSRASANVTSFVRAAHSIKGSSSNVGASELRSVAERLEHQARTYGLSEVDAQVAELEASFLRAKDALQKLITN</sequence>
<keyword evidence="4" id="KW-1185">Reference proteome</keyword>
<dbReference type="EMBL" id="VMBG01000001">
    <property type="protein sequence ID" value="TSJ78361.1"/>
    <property type="molecule type" value="Genomic_DNA"/>
</dbReference>
<evidence type="ECO:0000259" key="2">
    <source>
        <dbReference type="PROSITE" id="PS50894"/>
    </source>
</evidence>
<dbReference type="CDD" id="cd00088">
    <property type="entry name" value="HPT"/>
    <property type="match status" value="1"/>
</dbReference>
<evidence type="ECO:0000256" key="1">
    <source>
        <dbReference type="PROSITE-ProRule" id="PRU00110"/>
    </source>
</evidence>
<dbReference type="InterPro" id="IPR036641">
    <property type="entry name" value="HPT_dom_sf"/>
</dbReference>